<accession>A0A7Z7NG71</accession>
<evidence type="ECO:0000313" key="2">
    <source>
        <dbReference type="EMBL" id="SOO23562.1"/>
    </source>
</evidence>
<feature type="region of interest" description="Disordered" evidence="1">
    <location>
        <begin position="134"/>
        <end position="154"/>
    </location>
</feature>
<reference evidence="2 3" key="1">
    <citation type="submission" date="2017-10" db="EMBL/GenBank/DDBJ databases">
        <authorList>
            <person name="Regsiter A."/>
            <person name="William W."/>
        </authorList>
    </citation>
    <scope>NUCLEOTIDE SEQUENCE [LARGE SCALE GENOMIC DNA]</scope>
    <source>
        <strain evidence="2 3">CFBP6991</strain>
    </source>
</reference>
<dbReference type="AlphaFoldDB" id="A0A7Z7NG71"/>
<dbReference type="Proteomes" id="UP000234345">
    <property type="component" value="Unassembled WGS sequence"/>
</dbReference>
<evidence type="ECO:0000313" key="3">
    <source>
        <dbReference type="Proteomes" id="UP000234345"/>
    </source>
</evidence>
<sequence length="154" mass="16696">MVALRASAEQTLRDNGHAPPPCTLLVLVLVLVLALVANADVGFVQAVRNTRVIFKADEGGQCDPFPDSAQGRVAKGAYLTVQNGVACGQHWTDCITFRYDRHRCAVVFHKRVTDVWEMNTQDTPDADALRLSQHTESAADPGKPVLLSAYTPAP</sequence>
<comment type="caution">
    <text evidence="2">The sequence shown here is derived from an EMBL/GenBank/DDBJ whole genome shotgun (WGS) entry which is preliminary data.</text>
</comment>
<evidence type="ECO:0000256" key="1">
    <source>
        <dbReference type="SAM" id="MobiDB-lite"/>
    </source>
</evidence>
<protein>
    <submittedName>
        <fullName evidence="2">Secreted protein</fullName>
    </submittedName>
</protein>
<proteinExistence type="predicted"/>
<organism evidence="2 3">
    <name type="scientific">Xanthomonas campestris pv. phaseoli</name>
    <dbReference type="NCBI Taxonomy" id="317013"/>
    <lineage>
        <taxon>Bacteria</taxon>
        <taxon>Pseudomonadati</taxon>
        <taxon>Pseudomonadota</taxon>
        <taxon>Gammaproteobacteria</taxon>
        <taxon>Lysobacterales</taxon>
        <taxon>Lysobacteraceae</taxon>
        <taxon>Xanthomonas</taxon>
    </lineage>
</organism>
<dbReference type="EMBL" id="OCZC01000054">
    <property type="protein sequence ID" value="SOO23562.1"/>
    <property type="molecule type" value="Genomic_DNA"/>
</dbReference>
<gene>
    <name evidence="2" type="ORF">XFF6991_280221</name>
</gene>
<name>A0A7Z7NG71_XANCH</name>